<name>A0A857DLI4_9FIRM</name>
<dbReference type="Proteomes" id="UP000430508">
    <property type="component" value="Chromosome"/>
</dbReference>
<proteinExistence type="predicted"/>
<evidence type="ECO:0000313" key="1">
    <source>
        <dbReference type="EMBL" id="QHA01673.1"/>
    </source>
</evidence>
<reference evidence="1 2" key="1">
    <citation type="submission" date="2019-12" db="EMBL/GenBank/DDBJ databases">
        <title>Sequence classification of anaerobic respiratory reductive dehalogenases: First we see many, then we see few.</title>
        <authorList>
            <person name="Molenda O."/>
            <person name="Puentes Jacome L.A."/>
            <person name="Cao X."/>
            <person name="Nesbo C.L."/>
            <person name="Tang S."/>
            <person name="Morson N."/>
            <person name="Patron J."/>
            <person name="Lomheim L."/>
            <person name="Wishart D.S."/>
            <person name="Edwards E.A."/>
        </authorList>
    </citation>
    <scope>NUCLEOTIDE SEQUENCE [LARGE SCALE GENOMIC DNA]</scope>
    <source>
        <strain evidence="1 2">12DCA</strain>
    </source>
</reference>
<dbReference type="AlphaFoldDB" id="A0A857DLI4"/>
<sequence>MANHTANLAFNPSAFAFVTRPLLPPAGVESYVTSYNGITLRVVRGYDIKYKKEMLSMDILYGYKTMYRNWQSEHWDKEELGYGLC</sequence>
<gene>
    <name evidence="1" type="ORF">GQ588_13990</name>
</gene>
<dbReference type="EMBL" id="CP046996">
    <property type="protein sequence ID" value="QHA01673.1"/>
    <property type="molecule type" value="Genomic_DNA"/>
</dbReference>
<organism evidence="1 2">
    <name type="scientific">Dehalobacter restrictus</name>
    <dbReference type="NCBI Taxonomy" id="55583"/>
    <lineage>
        <taxon>Bacteria</taxon>
        <taxon>Bacillati</taxon>
        <taxon>Bacillota</taxon>
        <taxon>Clostridia</taxon>
        <taxon>Eubacteriales</taxon>
        <taxon>Desulfitobacteriaceae</taxon>
        <taxon>Dehalobacter</taxon>
    </lineage>
</organism>
<evidence type="ECO:0000313" key="2">
    <source>
        <dbReference type="Proteomes" id="UP000430508"/>
    </source>
</evidence>
<protein>
    <submittedName>
        <fullName evidence="1">Uncharacterized protein</fullName>
    </submittedName>
</protein>
<accession>A0A857DLI4</accession>